<gene>
    <name evidence="1" type="ORF">CDAR_569471</name>
</gene>
<dbReference type="EMBL" id="BPLQ01010382">
    <property type="protein sequence ID" value="GIY50363.1"/>
    <property type="molecule type" value="Genomic_DNA"/>
</dbReference>
<keyword evidence="2" id="KW-1185">Reference proteome</keyword>
<evidence type="ECO:0000313" key="1">
    <source>
        <dbReference type="EMBL" id="GIY50363.1"/>
    </source>
</evidence>
<organism evidence="1 2">
    <name type="scientific">Caerostris darwini</name>
    <dbReference type="NCBI Taxonomy" id="1538125"/>
    <lineage>
        <taxon>Eukaryota</taxon>
        <taxon>Metazoa</taxon>
        <taxon>Ecdysozoa</taxon>
        <taxon>Arthropoda</taxon>
        <taxon>Chelicerata</taxon>
        <taxon>Arachnida</taxon>
        <taxon>Araneae</taxon>
        <taxon>Araneomorphae</taxon>
        <taxon>Entelegynae</taxon>
        <taxon>Araneoidea</taxon>
        <taxon>Araneidae</taxon>
        <taxon>Caerostris</taxon>
    </lineage>
</organism>
<dbReference type="AlphaFoldDB" id="A0AAV4TVH4"/>
<reference evidence="1 2" key="1">
    <citation type="submission" date="2021-06" db="EMBL/GenBank/DDBJ databases">
        <title>Caerostris darwini draft genome.</title>
        <authorList>
            <person name="Kono N."/>
            <person name="Arakawa K."/>
        </authorList>
    </citation>
    <scope>NUCLEOTIDE SEQUENCE [LARGE SCALE GENOMIC DNA]</scope>
</reference>
<sequence>MPSWFRDGCSTSYCTSDKDHLALDQRALYATNSTNTTSPTSEFHQGKWITFQRYYPLLNNETSQDG</sequence>
<accession>A0AAV4TVH4</accession>
<evidence type="ECO:0000313" key="2">
    <source>
        <dbReference type="Proteomes" id="UP001054837"/>
    </source>
</evidence>
<proteinExistence type="predicted"/>
<name>A0AAV4TVH4_9ARAC</name>
<protein>
    <submittedName>
        <fullName evidence="1">Uncharacterized protein</fullName>
    </submittedName>
</protein>
<comment type="caution">
    <text evidence="1">The sequence shown here is derived from an EMBL/GenBank/DDBJ whole genome shotgun (WGS) entry which is preliminary data.</text>
</comment>
<dbReference type="Proteomes" id="UP001054837">
    <property type="component" value="Unassembled WGS sequence"/>
</dbReference>